<feature type="transmembrane region" description="Helical" evidence="8">
    <location>
        <begin position="52"/>
        <end position="73"/>
    </location>
</feature>
<sequence length="229" mass="25043">MNFGFIREALPQVLAAVPVTLEMAVLATVAGWILGILIAVVRRNHIPVVSQICAVFVSFIRGVPMVILLYVSYYALPMMIYSATGIDTTSIPAIWYAIVALSLDQAAYSSEVFRAALDSVNRGQLEAAWSVGMTTWQAMCRIIFPQAMAVALPNLSGLFIGIIRGTALAYYVGVYEITATANLLATPGLNFIEAYVMTTLIYELISFICNRLFGSAENRLNRFRPKTAV</sequence>
<dbReference type="GO" id="GO:0043190">
    <property type="term" value="C:ATP-binding cassette (ABC) transporter complex"/>
    <property type="evidence" value="ECO:0007669"/>
    <property type="project" value="InterPro"/>
</dbReference>
<evidence type="ECO:0000256" key="6">
    <source>
        <dbReference type="ARBA" id="ARBA00022989"/>
    </source>
</evidence>
<dbReference type="InterPro" id="IPR010065">
    <property type="entry name" value="AA_ABC_transptr_permease_3TM"/>
</dbReference>
<accession>A0A9D1H8W3</accession>
<feature type="transmembrane region" description="Helical" evidence="8">
    <location>
        <begin position="20"/>
        <end position="40"/>
    </location>
</feature>
<evidence type="ECO:0000259" key="9">
    <source>
        <dbReference type="PROSITE" id="PS50928"/>
    </source>
</evidence>
<keyword evidence="5" id="KW-0029">Amino-acid transport</keyword>
<evidence type="ECO:0000256" key="2">
    <source>
        <dbReference type="ARBA" id="ARBA00022448"/>
    </source>
</evidence>
<dbReference type="InterPro" id="IPR043429">
    <property type="entry name" value="ArtM/GltK/GlnP/TcyL/YhdX-like"/>
</dbReference>
<keyword evidence="2 8" id="KW-0813">Transport</keyword>
<reference evidence="10" key="2">
    <citation type="journal article" date="2021" name="PeerJ">
        <title>Extensive microbial diversity within the chicken gut microbiome revealed by metagenomics and culture.</title>
        <authorList>
            <person name="Gilroy R."/>
            <person name="Ravi A."/>
            <person name="Getino M."/>
            <person name="Pursley I."/>
            <person name="Horton D.L."/>
            <person name="Alikhan N.F."/>
            <person name="Baker D."/>
            <person name="Gharbi K."/>
            <person name="Hall N."/>
            <person name="Watson M."/>
            <person name="Adriaenssens E.M."/>
            <person name="Foster-Nyarko E."/>
            <person name="Jarju S."/>
            <person name="Secka A."/>
            <person name="Antonio M."/>
            <person name="Oren A."/>
            <person name="Chaudhuri R.R."/>
            <person name="La Ragione R."/>
            <person name="Hildebrand F."/>
            <person name="Pallen M.J."/>
        </authorList>
    </citation>
    <scope>NUCLEOTIDE SEQUENCE</scope>
    <source>
        <strain evidence="10">ChiBcec7-5410</strain>
    </source>
</reference>
<dbReference type="CDD" id="cd06261">
    <property type="entry name" value="TM_PBP2"/>
    <property type="match status" value="1"/>
</dbReference>
<evidence type="ECO:0000256" key="1">
    <source>
        <dbReference type="ARBA" id="ARBA00004651"/>
    </source>
</evidence>
<proteinExistence type="inferred from homology"/>
<dbReference type="PANTHER" id="PTHR30614">
    <property type="entry name" value="MEMBRANE COMPONENT OF AMINO ACID ABC TRANSPORTER"/>
    <property type="match status" value="1"/>
</dbReference>
<dbReference type="GO" id="GO:0015184">
    <property type="term" value="F:L-cystine transmembrane transporter activity"/>
    <property type="evidence" value="ECO:0007669"/>
    <property type="project" value="TreeGrafter"/>
</dbReference>
<dbReference type="SUPFAM" id="SSF161098">
    <property type="entry name" value="MetI-like"/>
    <property type="match status" value="1"/>
</dbReference>
<dbReference type="AlphaFoldDB" id="A0A9D1H8W3"/>
<name>A0A9D1H8W3_9FIRM</name>
<dbReference type="EMBL" id="DVLW01000171">
    <property type="protein sequence ID" value="HIT94759.1"/>
    <property type="molecule type" value="Genomic_DNA"/>
</dbReference>
<evidence type="ECO:0000256" key="8">
    <source>
        <dbReference type="RuleBase" id="RU363032"/>
    </source>
</evidence>
<feature type="domain" description="ABC transmembrane type-1" evidence="9">
    <location>
        <begin position="17"/>
        <end position="213"/>
    </location>
</feature>
<protein>
    <submittedName>
        <fullName evidence="10">Amino acid ABC transporter permease</fullName>
    </submittedName>
</protein>
<feature type="transmembrane region" description="Helical" evidence="8">
    <location>
        <begin position="192"/>
        <end position="213"/>
    </location>
</feature>
<dbReference type="InterPro" id="IPR000515">
    <property type="entry name" value="MetI-like"/>
</dbReference>
<keyword evidence="3" id="KW-1003">Cell membrane</keyword>
<comment type="subcellular location">
    <subcellularLocation>
        <location evidence="1 8">Cell membrane</location>
        <topology evidence="1 8">Multi-pass membrane protein</topology>
    </subcellularLocation>
</comment>
<evidence type="ECO:0000256" key="3">
    <source>
        <dbReference type="ARBA" id="ARBA00022475"/>
    </source>
</evidence>
<keyword evidence="7 8" id="KW-0472">Membrane</keyword>
<dbReference type="NCBIfam" id="TIGR01726">
    <property type="entry name" value="HEQRo_perm_3TM"/>
    <property type="match status" value="1"/>
</dbReference>
<feature type="transmembrane region" description="Helical" evidence="8">
    <location>
        <begin position="149"/>
        <end position="172"/>
    </location>
</feature>
<comment type="caution">
    <text evidence="10">The sequence shown here is derived from an EMBL/GenBank/DDBJ whole genome shotgun (WGS) entry which is preliminary data.</text>
</comment>
<reference evidence="10" key="1">
    <citation type="submission" date="2020-10" db="EMBL/GenBank/DDBJ databases">
        <authorList>
            <person name="Gilroy R."/>
        </authorList>
    </citation>
    <scope>NUCLEOTIDE SEQUENCE</scope>
    <source>
        <strain evidence="10">ChiBcec7-5410</strain>
    </source>
</reference>
<comment type="similarity">
    <text evidence="8">Belongs to the binding-protein-dependent transport system permease family.</text>
</comment>
<keyword evidence="4 8" id="KW-0812">Transmembrane</keyword>
<dbReference type="Proteomes" id="UP000824160">
    <property type="component" value="Unassembled WGS sequence"/>
</dbReference>
<evidence type="ECO:0000256" key="4">
    <source>
        <dbReference type="ARBA" id="ARBA00022692"/>
    </source>
</evidence>
<dbReference type="InterPro" id="IPR035906">
    <property type="entry name" value="MetI-like_sf"/>
</dbReference>
<dbReference type="PROSITE" id="PS50928">
    <property type="entry name" value="ABC_TM1"/>
    <property type="match status" value="1"/>
</dbReference>
<evidence type="ECO:0000256" key="5">
    <source>
        <dbReference type="ARBA" id="ARBA00022970"/>
    </source>
</evidence>
<evidence type="ECO:0000313" key="11">
    <source>
        <dbReference type="Proteomes" id="UP000824160"/>
    </source>
</evidence>
<evidence type="ECO:0000313" key="10">
    <source>
        <dbReference type="EMBL" id="HIT94759.1"/>
    </source>
</evidence>
<dbReference type="PANTHER" id="PTHR30614:SF0">
    <property type="entry name" value="L-CYSTINE TRANSPORT SYSTEM PERMEASE PROTEIN TCYL"/>
    <property type="match status" value="1"/>
</dbReference>
<keyword evidence="6 8" id="KW-1133">Transmembrane helix</keyword>
<organism evidence="10 11">
    <name type="scientific">Candidatus Faecivivens stercoripullorum</name>
    <dbReference type="NCBI Taxonomy" id="2840805"/>
    <lineage>
        <taxon>Bacteria</taxon>
        <taxon>Bacillati</taxon>
        <taxon>Bacillota</taxon>
        <taxon>Clostridia</taxon>
        <taxon>Eubacteriales</taxon>
        <taxon>Oscillospiraceae</taxon>
        <taxon>Oscillospiraceae incertae sedis</taxon>
        <taxon>Candidatus Faecivivens</taxon>
    </lineage>
</organism>
<dbReference type="Pfam" id="PF00528">
    <property type="entry name" value="BPD_transp_1"/>
    <property type="match status" value="1"/>
</dbReference>
<gene>
    <name evidence="10" type="ORF">IAC43_06205</name>
</gene>
<evidence type="ECO:0000256" key="7">
    <source>
        <dbReference type="ARBA" id="ARBA00023136"/>
    </source>
</evidence>
<feature type="transmembrane region" description="Helical" evidence="8">
    <location>
        <begin position="79"/>
        <end position="103"/>
    </location>
</feature>
<dbReference type="Gene3D" id="1.10.3720.10">
    <property type="entry name" value="MetI-like"/>
    <property type="match status" value="1"/>
</dbReference>